<keyword evidence="2" id="KW-1185">Reference proteome</keyword>
<dbReference type="InterPro" id="IPR012994">
    <property type="entry name" value="YbgT_YccB"/>
</dbReference>
<dbReference type="Proteomes" id="UP000254848">
    <property type="component" value="Unassembled WGS sequence"/>
</dbReference>
<dbReference type="InterPro" id="IPR011724">
    <property type="entry name" value="Cyd_oper_YbgT"/>
</dbReference>
<gene>
    <name evidence="1" type="ORF">C8D90_108120</name>
</gene>
<dbReference type="NCBIfam" id="TIGR02106">
    <property type="entry name" value="cyd_oper_ybgT"/>
    <property type="match status" value="1"/>
</dbReference>
<protein>
    <submittedName>
        <fullName evidence="1">Cyd operon protein YbgT</fullName>
    </submittedName>
</protein>
<proteinExistence type="predicted"/>
<evidence type="ECO:0000313" key="2">
    <source>
        <dbReference type="Proteomes" id="UP000254848"/>
    </source>
</evidence>
<reference evidence="1 2" key="1">
    <citation type="submission" date="2018-07" db="EMBL/GenBank/DDBJ databases">
        <title>Genomic Encyclopedia of Type Strains, Phase IV (KMG-IV): sequencing the most valuable type-strain genomes for metagenomic binning, comparative biology and taxonomic classification.</title>
        <authorList>
            <person name="Goeker M."/>
        </authorList>
    </citation>
    <scope>NUCLEOTIDE SEQUENCE [LARGE SCALE GENOMIC DNA]</scope>
    <source>
        <strain evidence="1 2">DSM 103736</strain>
    </source>
</reference>
<dbReference type="AlphaFoldDB" id="A0A370QHK1"/>
<dbReference type="Pfam" id="PF08173">
    <property type="entry name" value="YbgT_YccB"/>
    <property type="match status" value="1"/>
</dbReference>
<dbReference type="RefSeq" id="WP_115459605.1">
    <property type="nucleotide sequence ID" value="NZ_QRAP01000008.1"/>
</dbReference>
<comment type="caution">
    <text evidence="1">The sequence shown here is derived from an EMBL/GenBank/DDBJ whole genome shotgun (WGS) entry which is preliminary data.</text>
</comment>
<evidence type="ECO:0000313" key="1">
    <source>
        <dbReference type="EMBL" id="RDK87845.1"/>
    </source>
</evidence>
<organism evidence="1 2">
    <name type="scientific">Enterobacillus tribolii</name>
    <dbReference type="NCBI Taxonomy" id="1487935"/>
    <lineage>
        <taxon>Bacteria</taxon>
        <taxon>Pseudomonadati</taxon>
        <taxon>Pseudomonadota</taxon>
        <taxon>Gammaproteobacteria</taxon>
        <taxon>Enterobacterales</taxon>
        <taxon>Hafniaceae</taxon>
        <taxon>Enterobacillus</taxon>
    </lineage>
</organism>
<sequence>MWYFAWILGTLLACFFAIITAMTIENNEAKAAAKDAK</sequence>
<name>A0A370QHK1_9GAMM</name>
<accession>A0A370QHK1</accession>
<dbReference type="EMBL" id="QRAP01000008">
    <property type="protein sequence ID" value="RDK87845.1"/>
    <property type="molecule type" value="Genomic_DNA"/>
</dbReference>